<feature type="domain" description="Phorbol-ester/DAG-type" evidence="5">
    <location>
        <begin position="499"/>
        <end position="551"/>
    </location>
</feature>
<feature type="domain" description="Phorbol-ester/DAG-type" evidence="5">
    <location>
        <begin position="134"/>
        <end position="182"/>
    </location>
</feature>
<feature type="domain" description="Zinc finger PHD-type" evidence="6">
    <location>
        <begin position="34"/>
        <end position="92"/>
    </location>
</feature>
<evidence type="ECO:0000256" key="3">
    <source>
        <dbReference type="ARBA" id="ARBA00022771"/>
    </source>
</evidence>
<feature type="domain" description="Zinc finger PHD-type" evidence="6">
    <location>
        <begin position="412"/>
        <end position="468"/>
    </location>
</feature>
<dbReference type="PANTHER" id="PTHR32410">
    <property type="entry name" value="CYSTEINE/HISTIDINE-RICH C1 DOMAIN FAMILY PROTEIN"/>
    <property type="match status" value="1"/>
</dbReference>
<feature type="domain" description="Zinc finger PHD-type" evidence="6">
    <location>
        <begin position="150"/>
        <end position="206"/>
    </location>
</feature>
<dbReference type="SMART" id="SM00109">
    <property type="entry name" value="C1"/>
    <property type="match status" value="5"/>
</dbReference>
<dbReference type="Proteomes" id="UP000515121">
    <property type="component" value="Unplaced"/>
</dbReference>
<reference evidence="8" key="1">
    <citation type="submission" date="2025-08" db="UniProtKB">
        <authorList>
            <consortium name="RefSeq"/>
        </authorList>
    </citation>
    <scope>IDENTIFICATION</scope>
    <source>
        <tissue evidence="8">Fruit stalk</tissue>
    </source>
</reference>
<evidence type="ECO:0000313" key="8">
    <source>
        <dbReference type="RefSeq" id="XP_022764318.1"/>
    </source>
</evidence>
<keyword evidence="7" id="KW-1185">Reference proteome</keyword>
<keyword evidence="4" id="KW-0862">Zinc</keyword>
<feature type="domain" description="Phorbol-ester/DAG-type" evidence="5">
    <location>
        <begin position="397"/>
        <end position="444"/>
    </location>
</feature>
<dbReference type="OrthoDB" id="938199at2759"/>
<dbReference type="GeneID" id="111309552"/>
<protein>
    <submittedName>
        <fullName evidence="8">Uncharacterized protein LOC111309552</fullName>
    </submittedName>
</protein>
<dbReference type="InterPro" id="IPR002219">
    <property type="entry name" value="PKC_DAG/PE"/>
</dbReference>
<evidence type="ECO:0000256" key="1">
    <source>
        <dbReference type="ARBA" id="ARBA00022723"/>
    </source>
</evidence>
<accession>A0A6P6AHP0</accession>
<dbReference type="KEGG" id="dzi:111309552"/>
<evidence type="ECO:0000256" key="2">
    <source>
        <dbReference type="ARBA" id="ARBA00022737"/>
    </source>
</evidence>
<keyword evidence="3" id="KW-0863">Zinc-finger</keyword>
<name>A0A6P6AHP0_DURZI</name>
<dbReference type="InterPro" id="IPR001965">
    <property type="entry name" value="Znf_PHD"/>
</dbReference>
<evidence type="ECO:0000256" key="4">
    <source>
        <dbReference type="ARBA" id="ARBA00022833"/>
    </source>
</evidence>
<dbReference type="AlphaFoldDB" id="A0A6P6AHP0"/>
<evidence type="ECO:0000259" key="6">
    <source>
        <dbReference type="SMART" id="SM00249"/>
    </source>
</evidence>
<dbReference type="InterPro" id="IPR004146">
    <property type="entry name" value="DC1"/>
</dbReference>
<evidence type="ECO:0000313" key="7">
    <source>
        <dbReference type="Proteomes" id="UP000515121"/>
    </source>
</evidence>
<proteinExistence type="predicted"/>
<dbReference type="GO" id="GO:0008270">
    <property type="term" value="F:zinc ion binding"/>
    <property type="evidence" value="ECO:0007669"/>
    <property type="project" value="UniProtKB-KW"/>
</dbReference>
<dbReference type="PANTHER" id="PTHR32410:SF216">
    <property type="entry name" value="PHORBOL-ESTER_DAG-TYPE DOMAIN-CONTAINING PROTEIN"/>
    <property type="match status" value="1"/>
</dbReference>
<dbReference type="Pfam" id="PF03107">
    <property type="entry name" value="C1_2"/>
    <property type="match status" value="5"/>
</dbReference>
<keyword evidence="1" id="KW-0479">Metal-binding</keyword>
<feature type="domain" description="Phorbol-ester/DAG-type" evidence="5">
    <location>
        <begin position="16"/>
        <end position="74"/>
    </location>
</feature>
<evidence type="ECO:0000259" key="5">
    <source>
        <dbReference type="SMART" id="SM00109"/>
    </source>
</evidence>
<dbReference type="InterPro" id="IPR053192">
    <property type="entry name" value="Vacuole_Formation_Reg"/>
</dbReference>
<organism evidence="7 8">
    <name type="scientific">Durio zibethinus</name>
    <name type="common">Durian</name>
    <dbReference type="NCBI Taxonomy" id="66656"/>
    <lineage>
        <taxon>Eukaryota</taxon>
        <taxon>Viridiplantae</taxon>
        <taxon>Streptophyta</taxon>
        <taxon>Embryophyta</taxon>
        <taxon>Tracheophyta</taxon>
        <taxon>Spermatophyta</taxon>
        <taxon>Magnoliopsida</taxon>
        <taxon>eudicotyledons</taxon>
        <taxon>Gunneridae</taxon>
        <taxon>Pentapetalae</taxon>
        <taxon>rosids</taxon>
        <taxon>malvids</taxon>
        <taxon>Malvales</taxon>
        <taxon>Malvaceae</taxon>
        <taxon>Helicteroideae</taxon>
        <taxon>Durio</taxon>
    </lineage>
</organism>
<feature type="domain" description="Zinc finger PHD-type" evidence="6">
    <location>
        <begin position="571"/>
        <end position="640"/>
    </location>
</feature>
<dbReference type="RefSeq" id="XP_022764318.1">
    <property type="nucleotide sequence ID" value="XM_022908583.1"/>
</dbReference>
<keyword evidence="2" id="KW-0677">Repeat</keyword>
<dbReference type="SMART" id="SM00249">
    <property type="entry name" value="PHD"/>
    <property type="match status" value="4"/>
</dbReference>
<gene>
    <name evidence="8" type="primary">LOC111309552</name>
</gene>
<dbReference type="InterPro" id="IPR046349">
    <property type="entry name" value="C1-like_sf"/>
</dbReference>
<dbReference type="SUPFAM" id="SSF57889">
    <property type="entry name" value="Cysteine-rich domain"/>
    <property type="match status" value="6"/>
</dbReference>
<sequence>MEKDQKERERIEHFSHEHSLVLNEEQSDESKEACCRACLEPLLGPIFSCAECEFHLHKKCAQAPLEITNSPFHCKQSALTLEAKGPFCDLCKDNRTMFYYCCSLCPVSLDIKCALLLHNIDQNFRELKYVAHEHPLTFIENPNDELKRADCYWCQKPLVDSFYACLDCRFYLHKKCAQLPTQLNHPWHRKHTLYIEDAYLVCKVCQREHWSLFYRCLPCKLDIDIECVLSKTWFIVEYKNHHEHSFTLLLRDLGDIFVCDACGTEANYVPYICSTCHIVIHEKCISLPRIIKTTRHHHCIMHNYFFQKKELEKKDCGICLSEVKAEYGSYNCLKQDCNYVAHVNCALDSEMYEIIDQVNDQDEESSENLATNSSITCVLERNEHGEATKIKHFSHEHDLILGNKLKEDDDRHCDGCMLSISTLFYYCSQCEFFLHKTCAELPRKKHHWFHRSLTTLNSVDFFRCNRCNRLCSGFFYKSGRANFCLRCARISHTLGLTSQGHMHSLFFDFKFSGKCNACGATCYDGAYKCKDCTFALDFACITLPQEIRHKCDKHFLKLTYLDENDDPEQHYCDICEKRRDPTHWFYHCEICDNSAHSRCVLGKYPFMRIKIGSTFPYDDHPHRHPLIFVKKIYETCSFCGKPFQGVALQCTDSTCNYVIHYDCWSWGRDM</sequence>
<feature type="domain" description="Phorbol-ester/DAG-type" evidence="5">
    <location>
        <begin position="242"/>
        <end position="299"/>
    </location>
</feature>